<sequence>MPASNMSEQENKQEHQRMWLNNFVNRHKLGRITYSDEFQQQTWVSNVQLNGTTIGDGEAGNKDGARENAARQALKHLQSQQSN</sequence>
<dbReference type="AlphaFoldDB" id="A0A0C2SR35"/>
<dbReference type="Pfam" id="PF00035">
    <property type="entry name" value="dsrm"/>
    <property type="match status" value="1"/>
</dbReference>
<dbReference type="CDD" id="cd00048">
    <property type="entry name" value="DSRM_SF"/>
    <property type="match status" value="1"/>
</dbReference>
<gene>
    <name evidence="3" type="ORF">M378DRAFT_161756</name>
</gene>
<evidence type="ECO:0000259" key="2">
    <source>
        <dbReference type="PROSITE" id="PS50137"/>
    </source>
</evidence>
<dbReference type="PROSITE" id="PS50137">
    <property type="entry name" value="DS_RBD"/>
    <property type="match status" value="1"/>
</dbReference>
<dbReference type="SUPFAM" id="SSF54768">
    <property type="entry name" value="dsRNA-binding domain-like"/>
    <property type="match status" value="1"/>
</dbReference>
<dbReference type="EMBL" id="KN818240">
    <property type="protein sequence ID" value="KIL65755.1"/>
    <property type="molecule type" value="Genomic_DNA"/>
</dbReference>
<evidence type="ECO:0000313" key="3">
    <source>
        <dbReference type="EMBL" id="KIL65755.1"/>
    </source>
</evidence>
<dbReference type="Proteomes" id="UP000054549">
    <property type="component" value="Unassembled WGS sequence"/>
</dbReference>
<dbReference type="InterPro" id="IPR014720">
    <property type="entry name" value="dsRBD_dom"/>
</dbReference>
<keyword evidence="4" id="KW-1185">Reference proteome</keyword>
<evidence type="ECO:0000313" key="4">
    <source>
        <dbReference type="Proteomes" id="UP000054549"/>
    </source>
</evidence>
<dbReference type="InParanoid" id="A0A0C2SR35"/>
<dbReference type="GO" id="GO:0003723">
    <property type="term" value="F:RNA binding"/>
    <property type="evidence" value="ECO:0007669"/>
    <property type="project" value="UniProtKB-UniRule"/>
</dbReference>
<evidence type="ECO:0000256" key="1">
    <source>
        <dbReference type="PROSITE-ProRule" id="PRU00266"/>
    </source>
</evidence>
<dbReference type="OrthoDB" id="3246846at2759"/>
<proteinExistence type="predicted"/>
<accession>A0A0C2SR35</accession>
<reference evidence="3 4" key="1">
    <citation type="submission" date="2014-04" db="EMBL/GenBank/DDBJ databases">
        <title>Evolutionary Origins and Diversification of the Mycorrhizal Mutualists.</title>
        <authorList>
            <consortium name="DOE Joint Genome Institute"/>
            <consortium name="Mycorrhizal Genomics Consortium"/>
            <person name="Kohler A."/>
            <person name="Kuo A."/>
            <person name="Nagy L.G."/>
            <person name="Floudas D."/>
            <person name="Copeland A."/>
            <person name="Barry K.W."/>
            <person name="Cichocki N."/>
            <person name="Veneault-Fourrey C."/>
            <person name="LaButti K."/>
            <person name="Lindquist E.A."/>
            <person name="Lipzen A."/>
            <person name="Lundell T."/>
            <person name="Morin E."/>
            <person name="Murat C."/>
            <person name="Riley R."/>
            <person name="Ohm R."/>
            <person name="Sun H."/>
            <person name="Tunlid A."/>
            <person name="Henrissat B."/>
            <person name="Grigoriev I.V."/>
            <person name="Hibbett D.S."/>
            <person name="Martin F."/>
        </authorList>
    </citation>
    <scope>NUCLEOTIDE SEQUENCE [LARGE SCALE GENOMIC DNA]</scope>
    <source>
        <strain evidence="3 4">Koide BX008</strain>
    </source>
</reference>
<name>A0A0C2SR35_AMAMK</name>
<feature type="domain" description="DRBM" evidence="2">
    <location>
        <begin position="39"/>
        <end position="79"/>
    </location>
</feature>
<protein>
    <recommendedName>
        <fullName evidence="2">DRBM domain-containing protein</fullName>
    </recommendedName>
</protein>
<keyword evidence="1" id="KW-0694">RNA-binding</keyword>
<organism evidence="3 4">
    <name type="scientific">Amanita muscaria (strain Koide BX008)</name>
    <dbReference type="NCBI Taxonomy" id="946122"/>
    <lineage>
        <taxon>Eukaryota</taxon>
        <taxon>Fungi</taxon>
        <taxon>Dikarya</taxon>
        <taxon>Basidiomycota</taxon>
        <taxon>Agaricomycotina</taxon>
        <taxon>Agaricomycetes</taxon>
        <taxon>Agaricomycetidae</taxon>
        <taxon>Agaricales</taxon>
        <taxon>Pluteineae</taxon>
        <taxon>Amanitaceae</taxon>
        <taxon>Amanita</taxon>
    </lineage>
</organism>
<dbReference type="HOGENOM" id="CLU_2542073_0_0_1"/>
<dbReference type="Gene3D" id="3.30.160.20">
    <property type="match status" value="1"/>
</dbReference>